<dbReference type="Proteomes" id="UP001159363">
    <property type="component" value="Chromosome 2"/>
</dbReference>
<comment type="caution">
    <text evidence="2">The sequence shown here is derived from an EMBL/GenBank/DDBJ whole genome shotgun (WGS) entry which is preliminary data.</text>
</comment>
<protein>
    <submittedName>
        <fullName evidence="2">Uncharacterized protein</fullName>
    </submittedName>
</protein>
<sequence length="95" mass="10321">MNDQGSIIERNRAHLHSGSQKESFTIKPLTDVGSYFTPRSSVPSDMKESTHTGNLESAVPPQSMGPRTEPAGMALSTRTGRIVNKPKHLADYVIA</sequence>
<keyword evidence="3" id="KW-1185">Reference proteome</keyword>
<dbReference type="EMBL" id="JARBHB010000002">
    <property type="protein sequence ID" value="KAJ8893623.1"/>
    <property type="molecule type" value="Genomic_DNA"/>
</dbReference>
<feature type="region of interest" description="Disordered" evidence="1">
    <location>
        <begin position="1"/>
        <end position="72"/>
    </location>
</feature>
<accession>A0ABQ9IAE7</accession>
<reference evidence="2 3" key="1">
    <citation type="submission" date="2023-02" db="EMBL/GenBank/DDBJ databases">
        <title>LHISI_Scaffold_Assembly.</title>
        <authorList>
            <person name="Stuart O.P."/>
            <person name="Cleave R."/>
            <person name="Magrath M.J.L."/>
            <person name="Mikheyev A.S."/>
        </authorList>
    </citation>
    <scope>NUCLEOTIDE SEQUENCE [LARGE SCALE GENOMIC DNA]</scope>
    <source>
        <strain evidence="2">Daus_M_001</strain>
        <tissue evidence="2">Leg muscle</tissue>
    </source>
</reference>
<evidence type="ECO:0000313" key="2">
    <source>
        <dbReference type="EMBL" id="KAJ8893623.1"/>
    </source>
</evidence>
<evidence type="ECO:0000256" key="1">
    <source>
        <dbReference type="SAM" id="MobiDB-lite"/>
    </source>
</evidence>
<gene>
    <name evidence="2" type="ORF">PR048_006223</name>
</gene>
<name>A0ABQ9IAE7_9NEOP</name>
<organism evidence="2 3">
    <name type="scientific">Dryococelus australis</name>
    <dbReference type="NCBI Taxonomy" id="614101"/>
    <lineage>
        <taxon>Eukaryota</taxon>
        <taxon>Metazoa</taxon>
        <taxon>Ecdysozoa</taxon>
        <taxon>Arthropoda</taxon>
        <taxon>Hexapoda</taxon>
        <taxon>Insecta</taxon>
        <taxon>Pterygota</taxon>
        <taxon>Neoptera</taxon>
        <taxon>Polyneoptera</taxon>
        <taxon>Phasmatodea</taxon>
        <taxon>Verophasmatodea</taxon>
        <taxon>Anareolatae</taxon>
        <taxon>Phasmatidae</taxon>
        <taxon>Eurycanthinae</taxon>
        <taxon>Dryococelus</taxon>
    </lineage>
</organism>
<evidence type="ECO:0000313" key="3">
    <source>
        <dbReference type="Proteomes" id="UP001159363"/>
    </source>
</evidence>
<proteinExistence type="predicted"/>